<evidence type="ECO:0000259" key="1">
    <source>
        <dbReference type="Pfam" id="PF13503"/>
    </source>
</evidence>
<dbReference type="RefSeq" id="WP_271883910.1">
    <property type="nucleotide sequence ID" value="NZ_CP067136.1"/>
</dbReference>
<evidence type="ECO:0000313" key="2">
    <source>
        <dbReference type="EMBL" id="WCR06199.1"/>
    </source>
</evidence>
<protein>
    <submittedName>
        <fullName evidence="2">DUF4123 domain-containing protein</fullName>
    </submittedName>
</protein>
<name>A0ABY7SH78_9RHOB</name>
<accession>A0ABY7SH78</accession>
<dbReference type="Pfam" id="PF13503">
    <property type="entry name" value="DUF4123"/>
    <property type="match status" value="1"/>
</dbReference>
<sequence length="187" mass="21001">MLKPTDDLAENLGAIAFDLPEDAQLYLLLDASSSPEIHVYLDAFPDPATCLFGGELGENAGEVAPWLAAPSRYGDMFDWFAEEGWGKNWGVLIQSRLPMAKLKTHLKKFLMVELESGEKNFFKFYRPRHLATFMPLLEGADLQRFMKGIDAYLIETPNDAMQAVRYSMNEDGALLTRREDLCSQDGG</sequence>
<gene>
    <name evidence="2" type="ORF">JHX87_11930</name>
</gene>
<proteinExistence type="predicted"/>
<feature type="domain" description="DUF4123" evidence="1">
    <location>
        <begin position="25"/>
        <end position="142"/>
    </location>
</feature>
<dbReference type="InterPro" id="IPR025391">
    <property type="entry name" value="DUF4123"/>
</dbReference>
<keyword evidence="3" id="KW-1185">Reference proteome</keyword>
<evidence type="ECO:0000313" key="3">
    <source>
        <dbReference type="Proteomes" id="UP001219349"/>
    </source>
</evidence>
<reference evidence="2 3" key="1">
    <citation type="submission" date="2021-01" db="EMBL/GenBank/DDBJ databases">
        <title>Biogeographic distribution of Paracoccus.</title>
        <authorList>
            <person name="Hollensteiner J."/>
            <person name="Leineberger J."/>
            <person name="Brinkhoff T."/>
            <person name="Daniel R."/>
        </authorList>
    </citation>
    <scope>NUCLEOTIDE SEQUENCE [LARGE SCALE GENOMIC DNA]</scope>
    <source>
        <strain evidence="2 3">KCTC 22803</strain>
    </source>
</reference>
<dbReference type="EMBL" id="CP067136">
    <property type="protein sequence ID" value="WCR06199.1"/>
    <property type="molecule type" value="Genomic_DNA"/>
</dbReference>
<organism evidence="2 3">
    <name type="scientific">Paracoccus fistulariae</name>
    <dbReference type="NCBI Taxonomy" id="658446"/>
    <lineage>
        <taxon>Bacteria</taxon>
        <taxon>Pseudomonadati</taxon>
        <taxon>Pseudomonadota</taxon>
        <taxon>Alphaproteobacteria</taxon>
        <taxon>Rhodobacterales</taxon>
        <taxon>Paracoccaceae</taxon>
        <taxon>Paracoccus</taxon>
    </lineage>
</organism>
<dbReference type="Proteomes" id="UP001219349">
    <property type="component" value="Chromosome"/>
</dbReference>